<dbReference type="PROSITE" id="PS51257">
    <property type="entry name" value="PROKAR_LIPOPROTEIN"/>
    <property type="match status" value="1"/>
</dbReference>
<reference evidence="2 3" key="1">
    <citation type="submission" date="2017-12" db="EMBL/GenBank/DDBJ databases">
        <title>The draft genome sequence of Brumimicrobium saltpan LHR20.</title>
        <authorList>
            <person name="Do Z.-J."/>
            <person name="Luo H.-R."/>
        </authorList>
    </citation>
    <scope>NUCLEOTIDE SEQUENCE [LARGE SCALE GENOMIC DNA]</scope>
    <source>
        <strain evidence="2 3">LHR20</strain>
    </source>
</reference>
<dbReference type="RefSeq" id="WP_101334066.1">
    <property type="nucleotide sequence ID" value="NZ_PJNI01000005.1"/>
</dbReference>
<evidence type="ECO:0000256" key="1">
    <source>
        <dbReference type="SAM" id="SignalP"/>
    </source>
</evidence>
<sequence length="135" mass="15287">MKNTMKFLTLALGLLFVLGSCNKYEEGPKFSLLTKKMRITGTWVPDKIVTSEGVETNAEAGDGEIVIDKSGSITLKTEGFGINGDWEFTNDKENIKMTFSFFGEKTVQEYQILRLKNKELWLKDEDNTVTQYVAK</sequence>
<keyword evidence="3" id="KW-1185">Reference proteome</keyword>
<proteinExistence type="predicted"/>
<organism evidence="2 3">
    <name type="scientific">Brumimicrobium salinarum</name>
    <dbReference type="NCBI Taxonomy" id="2058658"/>
    <lineage>
        <taxon>Bacteria</taxon>
        <taxon>Pseudomonadati</taxon>
        <taxon>Bacteroidota</taxon>
        <taxon>Flavobacteriia</taxon>
        <taxon>Flavobacteriales</taxon>
        <taxon>Crocinitomicaceae</taxon>
        <taxon>Brumimicrobium</taxon>
    </lineage>
</organism>
<keyword evidence="1" id="KW-0732">Signal</keyword>
<evidence type="ECO:0008006" key="4">
    <source>
        <dbReference type="Google" id="ProtNLM"/>
    </source>
</evidence>
<protein>
    <recommendedName>
        <fullName evidence="4">Lipocalin-like domain-containing protein</fullName>
    </recommendedName>
</protein>
<dbReference type="AlphaFoldDB" id="A0A2I0R3E6"/>
<comment type="caution">
    <text evidence="2">The sequence shown here is derived from an EMBL/GenBank/DDBJ whole genome shotgun (WGS) entry which is preliminary data.</text>
</comment>
<name>A0A2I0R3E6_9FLAO</name>
<dbReference type="Proteomes" id="UP000236654">
    <property type="component" value="Unassembled WGS sequence"/>
</dbReference>
<dbReference type="EMBL" id="PJNI01000005">
    <property type="protein sequence ID" value="PKR81106.1"/>
    <property type="molecule type" value="Genomic_DNA"/>
</dbReference>
<accession>A0A2I0R3E6</accession>
<evidence type="ECO:0000313" key="3">
    <source>
        <dbReference type="Proteomes" id="UP000236654"/>
    </source>
</evidence>
<feature type="chain" id="PRO_5014127964" description="Lipocalin-like domain-containing protein" evidence="1">
    <location>
        <begin position="24"/>
        <end position="135"/>
    </location>
</feature>
<gene>
    <name evidence="2" type="ORF">CW751_05850</name>
</gene>
<dbReference type="OrthoDB" id="1467524at2"/>
<feature type="signal peptide" evidence="1">
    <location>
        <begin position="1"/>
        <end position="23"/>
    </location>
</feature>
<evidence type="ECO:0000313" key="2">
    <source>
        <dbReference type="EMBL" id="PKR81106.1"/>
    </source>
</evidence>